<dbReference type="Pfam" id="PF20232">
    <property type="entry name" value="T6SS_FHA_C"/>
    <property type="match status" value="1"/>
</dbReference>
<dbReference type="OrthoDB" id="273564at2"/>
<comment type="caution">
    <text evidence="3">The sequence shown here is derived from an EMBL/GenBank/DDBJ whole genome shotgun (WGS) entry which is preliminary data.</text>
</comment>
<dbReference type="SMART" id="SM00240">
    <property type="entry name" value="FHA"/>
    <property type="match status" value="1"/>
</dbReference>
<dbReference type="RefSeq" id="WP_054018964.1">
    <property type="nucleotide sequence ID" value="NZ_BBYR01000011.1"/>
</dbReference>
<gene>
    <name evidence="3" type="ORF">ISF6_0352</name>
</gene>
<feature type="domain" description="FHA" evidence="2">
    <location>
        <begin position="28"/>
        <end position="79"/>
    </location>
</feature>
<dbReference type="AlphaFoldDB" id="A0A0K8NX56"/>
<sequence length="601" mass="62945">MLLTIRTLSCPPPDDPQTIHAQFGVAGGRIGRSPPCTLILPDPNRHISREHAEIRFRDSAFSIKVVSKVNSVVVNEAVIAPGQAVELSDGDQILIGEYLLQAAIQPAAPGVDALFAPTVSPGLAPPSQDMFSGLAPSPAAAPARAELPPEWFRSPAPAAPRPAATPPAALDEFFQPGVDGSRFADVLQGSPTPSAPDVFAPAPLPAAPVDHRLDQFLGLQGDPLAADPSTAVRPGSGALYRASPLDLPLQAASVPPVMPPPAPAPAPFATHDDIFKALEQDFGALAPPPPAPVLPEAFGYAAPPLVTPAAPVAPPEPPPTPAAPALEAFDPAAGFGVPPPALPELAPAVAPAPLAAAWGEDTAGPMPSALAPADVAAAAVPVPPLAPVPAPAGAAPASADAAQLMAVLTEALGLQPGDLDAGRPEDTVRLVGELLRKSTDGLFRMLEMRAQLKSELHIEDRTMIASRENNPLKHADTPRDAIAYLVDLRQHGNKLFMPPAKAVDDTVWDICAHEMAVMAGTRAALLASLKMFSPEVIEGRIKKTGALENVLPALHKSRLWERFLGMYNELQHEAEDHFDRLLNQEFSKAYAEQSKKLKKKR</sequence>
<feature type="region of interest" description="Disordered" evidence="1">
    <location>
        <begin position="150"/>
        <end position="205"/>
    </location>
</feature>
<evidence type="ECO:0000256" key="1">
    <source>
        <dbReference type="SAM" id="MobiDB-lite"/>
    </source>
</evidence>
<evidence type="ECO:0000259" key="2">
    <source>
        <dbReference type="PROSITE" id="PS50006"/>
    </source>
</evidence>
<dbReference type="InterPro" id="IPR046883">
    <property type="entry name" value="T6SS_FHA_C"/>
</dbReference>
<dbReference type="EMBL" id="BBYR01000011">
    <property type="protein sequence ID" value="GAP34869.1"/>
    <property type="molecule type" value="Genomic_DNA"/>
</dbReference>
<keyword evidence="4" id="KW-1185">Reference proteome</keyword>
<proteinExistence type="predicted"/>
<dbReference type="PROSITE" id="PS50006">
    <property type="entry name" value="FHA_DOMAIN"/>
    <property type="match status" value="1"/>
</dbReference>
<evidence type="ECO:0000313" key="4">
    <source>
        <dbReference type="Proteomes" id="UP000037660"/>
    </source>
</evidence>
<accession>A0A0K8NX56</accession>
<protein>
    <recommendedName>
        <fullName evidence="2">FHA domain-containing protein</fullName>
    </recommendedName>
</protein>
<dbReference type="NCBIfam" id="TIGR03354">
    <property type="entry name" value="VI_FHA"/>
    <property type="match status" value="1"/>
</dbReference>
<name>A0A0K8NX56_PISS1</name>
<dbReference type="InterPro" id="IPR008984">
    <property type="entry name" value="SMAD_FHA_dom_sf"/>
</dbReference>
<dbReference type="Proteomes" id="UP000037660">
    <property type="component" value="Unassembled WGS sequence"/>
</dbReference>
<dbReference type="SUPFAM" id="SSF49879">
    <property type="entry name" value="SMAD/FHA domain"/>
    <property type="match status" value="1"/>
</dbReference>
<dbReference type="Pfam" id="PF00498">
    <property type="entry name" value="FHA"/>
    <property type="match status" value="1"/>
</dbReference>
<organism evidence="3 4">
    <name type="scientific">Piscinibacter sakaiensis</name>
    <name type="common">Ideonella sakaiensis</name>
    <dbReference type="NCBI Taxonomy" id="1547922"/>
    <lineage>
        <taxon>Bacteria</taxon>
        <taxon>Pseudomonadati</taxon>
        <taxon>Pseudomonadota</taxon>
        <taxon>Betaproteobacteria</taxon>
        <taxon>Burkholderiales</taxon>
        <taxon>Sphaerotilaceae</taxon>
        <taxon>Piscinibacter</taxon>
    </lineage>
</organism>
<dbReference type="Gene3D" id="2.60.200.20">
    <property type="match status" value="1"/>
</dbReference>
<reference evidence="3 4" key="2">
    <citation type="journal article" date="2016" name="Science">
        <title>A bacterium that degrades and assimilates poly(ethylene terephthalate).</title>
        <authorList>
            <person name="Yoshida S."/>
            <person name="Hiraga K."/>
            <person name="Takehana T."/>
            <person name="Taniguchi I."/>
            <person name="Yamaji H."/>
            <person name="Maeda Y."/>
            <person name="Toyohara K."/>
            <person name="Miyamoto K."/>
            <person name="Kimura Y."/>
            <person name="Oda K."/>
        </authorList>
    </citation>
    <scope>NUCLEOTIDE SEQUENCE [LARGE SCALE GENOMIC DNA]</scope>
    <source>
        <strain evidence="4">NBRC 110686 / TISTR 2288 / 201-F6</strain>
    </source>
</reference>
<dbReference type="InterPro" id="IPR000253">
    <property type="entry name" value="FHA_dom"/>
</dbReference>
<reference evidence="4" key="1">
    <citation type="submission" date="2015-07" db="EMBL/GenBank/DDBJ databases">
        <title>Discovery of a poly(ethylene terephthalate assimilation.</title>
        <authorList>
            <person name="Yoshida S."/>
            <person name="Hiraga K."/>
            <person name="Takehana T."/>
            <person name="Taniguchi I."/>
            <person name="Yamaji H."/>
            <person name="Maeda Y."/>
            <person name="Toyohara K."/>
            <person name="Miyamoto K."/>
            <person name="Kimura Y."/>
            <person name="Oda K."/>
        </authorList>
    </citation>
    <scope>NUCLEOTIDE SEQUENCE [LARGE SCALE GENOMIC DNA]</scope>
    <source>
        <strain evidence="4">NBRC 110686 / TISTR 2288 / 201-F6</strain>
    </source>
</reference>
<dbReference type="CDD" id="cd00060">
    <property type="entry name" value="FHA"/>
    <property type="match status" value="1"/>
</dbReference>
<dbReference type="STRING" id="1547922.ISF6_0352"/>
<dbReference type="InterPro" id="IPR017735">
    <property type="entry name" value="T6SS_FHA"/>
</dbReference>
<evidence type="ECO:0000313" key="3">
    <source>
        <dbReference type="EMBL" id="GAP34869.1"/>
    </source>
</evidence>